<dbReference type="AlphaFoldDB" id="A0A1M5QGB2"/>
<dbReference type="GO" id="GO:0016747">
    <property type="term" value="F:acyltransferase activity, transferring groups other than amino-acyl groups"/>
    <property type="evidence" value="ECO:0007669"/>
    <property type="project" value="InterPro"/>
</dbReference>
<dbReference type="Gene3D" id="3.40.630.30">
    <property type="match status" value="1"/>
</dbReference>
<dbReference type="PANTHER" id="PTHR43328">
    <property type="entry name" value="ACETYLTRANSFERASE-RELATED"/>
    <property type="match status" value="1"/>
</dbReference>
<proteinExistence type="predicted"/>
<dbReference type="InterPro" id="IPR000182">
    <property type="entry name" value="GNAT_dom"/>
</dbReference>
<dbReference type="SUPFAM" id="SSF55729">
    <property type="entry name" value="Acyl-CoA N-acyltransferases (Nat)"/>
    <property type="match status" value="1"/>
</dbReference>
<organism evidence="2 3">
    <name type="scientific">Marisediminitalea aggregata</name>
    <dbReference type="NCBI Taxonomy" id="634436"/>
    <lineage>
        <taxon>Bacteria</taxon>
        <taxon>Pseudomonadati</taxon>
        <taxon>Pseudomonadota</taxon>
        <taxon>Gammaproteobacteria</taxon>
        <taxon>Alteromonadales</taxon>
        <taxon>Alteromonadaceae</taxon>
        <taxon>Marisediminitalea</taxon>
    </lineage>
</organism>
<reference evidence="3" key="1">
    <citation type="submission" date="2016-11" db="EMBL/GenBank/DDBJ databases">
        <authorList>
            <person name="Varghese N."/>
            <person name="Submissions S."/>
        </authorList>
    </citation>
    <scope>NUCLEOTIDE SEQUENCE [LARGE SCALE GENOMIC DNA]</scope>
    <source>
        <strain evidence="3">CGMCC 1.8995</strain>
    </source>
</reference>
<dbReference type="InterPro" id="IPR016181">
    <property type="entry name" value="Acyl_CoA_acyltransferase"/>
</dbReference>
<keyword evidence="2" id="KW-0808">Transferase</keyword>
<keyword evidence="3" id="KW-1185">Reference proteome</keyword>
<dbReference type="STRING" id="634436.SAMN05216361_3892"/>
<feature type="domain" description="N-acetyltransferase" evidence="1">
    <location>
        <begin position="2"/>
        <end position="159"/>
    </location>
</feature>
<dbReference type="EMBL" id="FQWD01000006">
    <property type="protein sequence ID" value="SHH13102.1"/>
    <property type="molecule type" value="Genomic_DNA"/>
</dbReference>
<accession>A0A1M5QGB2</accession>
<sequence length="164" mass="18615">MFTLRDFQFHDTQRLVEILNDSDVTAFLSTKIPQPYTKADALWWVEEGSKSGLIKAITVNDELVGCIGVNRGEFEYERSAEIGYWLAQAHWRKGIMLGAIEQLVEDVFTNTNIVRIFANVFSPNDASKQLLLKAGFQQEGVLKHAIFKQGAIYDCHLFSKLKNS</sequence>
<dbReference type="OrthoDB" id="9801656at2"/>
<protein>
    <submittedName>
        <fullName evidence="2">Protein N-acetyltransferase, RimJ/RimL family</fullName>
    </submittedName>
</protein>
<dbReference type="Pfam" id="PF13302">
    <property type="entry name" value="Acetyltransf_3"/>
    <property type="match status" value="1"/>
</dbReference>
<gene>
    <name evidence="2" type="ORF">SAMN05216361_3892</name>
</gene>
<evidence type="ECO:0000313" key="2">
    <source>
        <dbReference type="EMBL" id="SHH13102.1"/>
    </source>
</evidence>
<dbReference type="Proteomes" id="UP000184520">
    <property type="component" value="Unassembled WGS sequence"/>
</dbReference>
<dbReference type="PANTHER" id="PTHR43328:SF1">
    <property type="entry name" value="N-ACETYLTRANSFERASE DOMAIN-CONTAINING PROTEIN"/>
    <property type="match status" value="1"/>
</dbReference>
<dbReference type="PROSITE" id="PS51186">
    <property type="entry name" value="GNAT"/>
    <property type="match status" value="1"/>
</dbReference>
<evidence type="ECO:0000313" key="3">
    <source>
        <dbReference type="Proteomes" id="UP000184520"/>
    </source>
</evidence>
<dbReference type="RefSeq" id="WP_073324813.1">
    <property type="nucleotide sequence ID" value="NZ_FQWD01000006.1"/>
</dbReference>
<evidence type="ECO:0000259" key="1">
    <source>
        <dbReference type="PROSITE" id="PS51186"/>
    </source>
</evidence>
<name>A0A1M5QGB2_9ALTE</name>